<keyword evidence="4" id="KW-1185">Reference proteome</keyword>
<dbReference type="SUPFAM" id="SSF48350">
    <property type="entry name" value="GTPase activation domain, GAP"/>
    <property type="match status" value="1"/>
</dbReference>
<dbReference type="FunFam" id="1.10.555.10:FF:000118">
    <property type="entry name" value="Rho GTPase activating protein 28"/>
    <property type="match status" value="1"/>
</dbReference>
<dbReference type="Proteomes" id="UP000261520">
    <property type="component" value="Unplaced"/>
</dbReference>
<dbReference type="PANTHER" id="PTHR14963">
    <property type="entry name" value="RHO GTPASE ACTIVATING PROTEIN 18,19-RELATED"/>
    <property type="match status" value="1"/>
</dbReference>
<dbReference type="AlphaFoldDB" id="A0A3B4BHP6"/>
<evidence type="ECO:0000313" key="4">
    <source>
        <dbReference type="Proteomes" id="UP000261520"/>
    </source>
</evidence>
<dbReference type="GO" id="GO:0005096">
    <property type="term" value="F:GTPase activator activity"/>
    <property type="evidence" value="ECO:0007669"/>
    <property type="project" value="UniProtKB-KW"/>
</dbReference>
<accession>A0A3B4BHP6</accession>
<keyword evidence="1" id="KW-0343">GTPase activation</keyword>
<dbReference type="PROSITE" id="PS50238">
    <property type="entry name" value="RHOGAP"/>
    <property type="match status" value="1"/>
</dbReference>
<name>A0A3B4BHP6_9GOBI</name>
<dbReference type="STRING" id="409849.ENSPMGP00000028336"/>
<dbReference type="InterPro" id="IPR000198">
    <property type="entry name" value="RhoGAP_dom"/>
</dbReference>
<reference evidence="3" key="1">
    <citation type="submission" date="2025-08" db="UniProtKB">
        <authorList>
            <consortium name="Ensembl"/>
        </authorList>
    </citation>
    <scope>IDENTIFICATION</scope>
</reference>
<organism evidence="3 4">
    <name type="scientific">Periophthalmus magnuspinnatus</name>
    <dbReference type="NCBI Taxonomy" id="409849"/>
    <lineage>
        <taxon>Eukaryota</taxon>
        <taxon>Metazoa</taxon>
        <taxon>Chordata</taxon>
        <taxon>Craniata</taxon>
        <taxon>Vertebrata</taxon>
        <taxon>Euteleostomi</taxon>
        <taxon>Actinopterygii</taxon>
        <taxon>Neopterygii</taxon>
        <taxon>Teleostei</taxon>
        <taxon>Neoteleostei</taxon>
        <taxon>Acanthomorphata</taxon>
        <taxon>Gobiaria</taxon>
        <taxon>Gobiiformes</taxon>
        <taxon>Gobioidei</taxon>
        <taxon>Gobiidae</taxon>
        <taxon>Oxudercinae</taxon>
        <taxon>Periophthalmus</taxon>
    </lineage>
</organism>
<evidence type="ECO:0000256" key="1">
    <source>
        <dbReference type="ARBA" id="ARBA00022468"/>
    </source>
</evidence>
<dbReference type="GO" id="GO:0030833">
    <property type="term" value="P:regulation of actin filament polymerization"/>
    <property type="evidence" value="ECO:0007669"/>
    <property type="project" value="TreeGrafter"/>
</dbReference>
<feature type="domain" description="Rho-GAP" evidence="2">
    <location>
        <begin position="183"/>
        <end position="380"/>
    </location>
</feature>
<dbReference type="GO" id="GO:0051497">
    <property type="term" value="P:negative regulation of stress fiber assembly"/>
    <property type="evidence" value="ECO:0007669"/>
    <property type="project" value="TreeGrafter"/>
</dbReference>
<protein>
    <recommendedName>
        <fullName evidence="2">Rho-GAP domain-containing protein</fullName>
    </recommendedName>
</protein>
<evidence type="ECO:0000313" key="3">
    <source>
        <dbReference type="Ensembl" id="ENSPMGP00000028336.1"/>
    </source>
</evidence>
<proteinExistence type="predicted"/>
<dbReference type="InterPro" id="IPR008936">
    <property type="entry name" value="Rho_GTPase_activation_prot"/>
</dbReference>
<dbReference type="PANTHER" id="PTHR14963:SF5">
    <property type="entry name" value="RHO GTPASE-ACTIVATING PROTEIN 28"/>
    <property type="match status" value="1"/>
</dbReference>
<sequence>MLSADSAPPSVISDPRHIAMETYWREVQSIEEEEEEEEERKSLDELELEEAWLVQSGLSHSEDLKDAGCSGPVEALLSTLTRRQTDTVRRRLDNYTQTLRQRNRAIRDVRHIFTQVTANQRQDIQVTIWFSLDSGLSTVEDFSEPDLRNIGFISHIELHTFLQSLGLSLTQNSCLSDSGVFGVSLKTLLESDRRKCPGTRTPLVFNKLLSVLELTGLQTEGILRISGSASRLKSLRRDLDRCSSDFEWSGLRPVDAAGLLKLFIRELPSPLLLTHPHTLRAIMGLESELHQVQSLQLLSLSLPESHRNTLQALLVFLARVAANQEQNRMSLWNVSMVMAPNLLPDNRRQEVTRAAAQEMEEAVGGAKLVCLLIRHRSLMWTVPCFLLTQVRQMNQASNQRSRRRLRRHAPQEHAVPSLCDDVIRVRAPLQLKVSTAMKLDATTTARDVTERFPHDAHRCQQGRRLHPDCFLLDVYRLNPGCDWLIKP</sequence>
<dbReference type="SMART" id="SM00324">
    <property type="entry name" value="RhoGAP"/>
    <property type="match status" value="1"/>
</dbReference>
<dbReference type="Ensembl" id="ENSPMGT00000030166.1">
    <property type="protein sequence ID" value="ENSPMGP00000028336.1"/>
    <property type="gene ID" value="ENSPMGG00000022807.1"/>
</dbReference>
<dbReference type="GO" id="GO:0007165">
    <property type="term" value="P:signal transduction"/>
    <property type="evidence" value="ECO:0007669"/>
    <property type="project" value="InterPro"/>
</dbReference>
<evidence type="ECO:0000259" key="2">
    <source>
        <dbReference type="PROSITE" id="PS50238"/>
    </source>
</evidence>
<dbReference type="Pfam" id="PF00620">
    <property type="entry name" value="RhoGAP"/>
    <property type="match status" value="1"/>
</dbReference>
<reference evidence="3" key="2">
    <citation type="submission" date="2025-09" db="UniProtKB">
        <authorList>
            <consortium name="Ensembl"/>
        </authorList>
    </citation>
    <scope>IDENTIFICATION</scope>
</reference>
<dbReference type="Gene3D" id="1.10.555.10">
    <property type="entry name" value="Rho GTPase activation protein"/>
    <property type="match status" value="1"/>
</dbReference>
<dbReference type="GO" id="GO:0005737">
    <property type="term" value="C:cytoplasm"/>
    <property type="evidence" value="ECO:0007669"/>
    <property type="project" value="TreeGrafter"/>
</dbReference>
<dbReference type="GO" id="GO:0051056">
    <property type="term" value="P:regulation of small GTPase mediated signal transduction"/>
    <property type="evidence" value="ECO:0007669"/>
    <property type="project" value="TreeGrafter"/>
</dbReference>